<sequence length="58" mass="5880">MDAQTPAQSSTPAPLPDCPRAAVSQTSATLPSRGSGCVPPNLPASPTARLPIVPSFEH</sequence>
<keyword evidence="3" id="KW-1185">Reference proteome</keyword>
<evidence type="ECO:0000313" key="3">
    <source>
        <dbReference type="Proteomes" id="UP000799766"/>
    </source>
</evidence>
<accession>A0A6A6PAR1</accession>
<protein>
    <submittedName>
        <fullName evidence="2">Uncharacterized protein</fullName>
    </submittedName>
</protein>
<feature type="compositionally biased region" description="Polar residues" evidence="1">
    <location>
        <begin position="1"/>
        <end position="12"/>
    </location>
</feature>
<reference evidence="2" key="1">
    <citation type="journal article" date="2020" name="Stud. Mycol.">
        <title>101 Dothideomycetes genomes: a test case for predicting lifestyles and emergence of pathogens.</title>
        <authorList>
            <person name="Haridas S."/>
            <person name="Albert R."/>
            <person name="Binder M."/>
            <person name="Bloem J."/>
            <person name="Labutti K."/>
            <person name="Salamov A."/>
            <person name="Andreopoulos B."/>
            <person name="Baker S."/>
            <person name="Barry K."/>
            <person name="Bills G."/>
            <person name="Bluhm B."/>
            <person name="Cannon C."/>
            <person name="Castanera R."/>
            <person name="Culley D."/>
            <person name="Daum C."/>
            <person name="Ezra D."/>
            <person name="Gonzalez J."/>
            <person name="Henrissat B."/>
            <person name="Kuo A."/>
            <person name="Liang C."/>
            <person name="Lipzen A."/>
            <person name="Lutzoni F."/>
            <person name="Magnuson J."/>
            <person name="Mondo S."/>
            <person name="Nolan M."/>
            <person name="Ohm R."/>
            <person name="Pangilinan J."/>
            <person name="Park H.-J."/>
            <person name="Ramirez L."/>
            <person name="Alfaro M."/>
            <person name="Sun H."/>
            <person name="Tritt A."/>
            <person name="Yoshinaga Y."/>
            <person name="Zwiers L.-H."/>
            <person name="Turgeon B."/>
            <person name="Goodwin S."/>
            <person name="Spatafora J."/>
            <person name="Crous P."/>
            <person name="Grigoriev I."/>
        </authorList>
    </citation>
    <scope>NUCLEOTIDE SEQUENCE</scope>
    <source>
        <strain evidence="2">ATCC 16933</strain>
    </source>
</reference>
<dbReference type="EMBL" id="MU001672">
    <property type="protein sequence ID" value="KAF2460988.1"/>
    <property type="molecule type" value="Genomic_DNA"/>
</dbReference>
<dbReference type="AlphaFoldDB" id="A0A6A6PAR1"/>
<evidence type="ECO:0000256" key="1">
    <source>
        <dbReference type="SAM" id="MobiDB-lite"/>
    </source>
</evidence>
<name>A0A6A6PAR1_9PEZI</name>
<feature type="compositionally biased region" description="Polar residues" evidence="1">
    <location>
        <begin position="23"/>
        <end position="32"/>
    </location>
</feature>
<organism evidence="2 3">
    <name type="scientific">Lineolata rhizophorae</name>
    <dbReference type="NCBI Taxonomy" id="578093"/>
    <lineage>
        <taxon>Eukaryota</taxon>
        <taxon>Fungi</taxon>
        <taxon>Dikarya</taxon>
        <taxon>Ascomycota</taxon>
        <taxon>Pezizomycotina</taxon>
        <taxon>Dothideomycetes</taxon>
        <taxon>Dothideomycetes incertae sedis</taxon>
        <taxon>Lineolatales</taxon>
        <taxon>Lineolataceae</taxon>
        <taxon>Lineolata</taxon>
    </lineage>
</organism>
<proteinExistence type="predicted"/>
<evidence type="ECO:0000313" key="2">
    <source>
        <dbReference type="EMBL" id="KAF2460988.1"/>
    </source>
</evidence>
<dbReference type="Proteomes" id="UP000799766">
    <property type="component" value="Unassembled WGS sequence"/>
</dbReference>
<feature type="region of interest" description="Disordered" evidence="1">
    <location>
        <begin position="1"/>
        <end position="58"/>
    </location>
</feature>
<gene>
    <name evidence="2" type="ORF">BDY21DRAFT_333992</name>
</gene>